<evidence type="ECO:0000259" key="6">
    <source>
        <dbReference type="PROSITE" id="PS52053"/>
    </source>
</evidence>
<reference evidence="7 8" key="1">
    <citation type="submission" date="2024-11" db="EMBL/GenBank/DDBJ databases">
        <authorList>
            <person name="Lucas J.A."/>
        </authorList>
    </citation>
    <scope>NUCLEOTIDE SEQUENCE [LARGE SCALE GENOMIC DNA]</scope>
    <source>
        <strain evidence="7 8">Z 7.15</strain>
    </source>
</reference>
<dbReference type="InterPro" id="IPR029487">
    <property type="entry name" value="NEL_dom"/>
</dbReference>
<comment type="caution">
    <text evidence="7">The sequence shown here is derived from an EMBL/GenBank/DDBJ whole genome shotgun (WGS) entry which is preliminary data.</text>
</comment>
<evidence type="ECO:0000313" key="7">
    <source>
        <dbReference type="EMBL" id="MFK9007276.1"/>
    </source>
</evidence>
<keyword evidence="4" id="KW-0833">Ubl conjugation pathway</keyword>
<protein>
    <recommendedName>
        <fullName evidence="2">RING-type E3 ubiquitin transferase</fullName>
        <ecNumber evidence="2">2.3.2.27</ecNumber>
    </recommendedName>
</protein>
<feature type="region of interest" description="Disordered" evidence="5">
    <location>
        <begin position="1017"/>
        <end position="1049"/>
    </location>
</feature>
<evidence type="ECO:0000256" key="3">
    <source>
        <dbReference type="ARBA" id="ARBA00023026"/>
    </source>
</evidence>
<gene>
    <name evidence="7" type="ORF">ACJEBJ_24425</name>
</gene>
<evidence type="ECO:0000256" key="5">
    <source>
        <dbReference type="SAM" id="MobiDB-lite"/>
    </source>
</evidence>
<dbReference type="InterPro" id="IPR046673">
    <property type="entry name" value="ToxA_N"/>
</dbReference>
<accession>A0ABW8R5U1</accession>
<dbReference type="Pfam" id="PF20178">
    <property type="entry name" value="ToxA_N"/>
    <property type="match status" value="1"/>
</dbReference>
<comment type="similarity">
    <text evidence="4">Belongs to the LRR-containing bacterial E3 ligase family.</text>
</comment>
<sequence>MTDTAAPLTGLEALNQAVQSSLLLSPAEYGTSLIRQKWGATLDPATAQLVTLDYDYHGHPPIDGVHQGQIRVQQSLVQALLSDYQAVADDRFGETAFGFYTPPAIGPHITLVDHVDEFASQEGGFHRDYEGIYRHTVPQVYGPSTQLPITPAAFKQWVWRLEFKEQYQDYLAKTLPSDDVVNGAAPYALRTSAKTAFVMAAFLQRRELSLSPAGLQLALSAAGLGENQTQFSFINNAQLEHCTHPMAHVEVSRLMIYRYTAQDIWVFRHRTQGRVLLYVPGNSSPLHELADLKALRTWVVAQSNLPEKSVALAGHFTKEDRTDGTFHAGVLTALEAMTEYPNQHRLSRESGFFNNDGYWNPDDYINLDTQPNTVDPFAELVRVFKQTYLQTAEDAIRDDSDVNRANLSAVVEPVVGWLNRWGMLAIFFPGSEGLVALAGLIEAAYGENELENADRAEKRNEGVERMVFGLLNALPLLAMAGAGVAEAERGPRVNVEVPIAEKTEQATGTQTVDLPPPVLADPGIVFWPPGTEGLPLSEWSRAQLMRGFGPAVEGLPAEMLEQIRQVSGVADDHLRVMIANGRQPEGLLADTLVRFKTEAKVQEYLEQLGGSDSPLGTLHLARWLTMDSVWPADVGLQLMDGGKVVWASEHVGQAAEVLNIQQESPFFTALARRLEPSQARALLQGLLKADEPYPNLYTRARLLRQRSETIAQNKRIELFDSYYQEATKAQGELLQTLAGQYPSLPTPVLEALLSRENLTPASQLSLSEVKGLFTRLEPQVAEYEQGVRLSRAYEGLFLNSVHNADSDTLLLHSIQRMPGWDVQVSVVVREGSLSGPVVDRVGSSALSRQRTLVRVGQRYQAFDEQHQAGYASADFADVVLHSLSKEASSRMGVRVDDLEHFKFKVRRNALQRQAFESVLRRQQLRTPFYEPEDVGLLGGSGTSAVELEVGIRNANRAFVKRMNPDFTDLQADELMGCMEELDAAQQELQRVSDTSAYLERYLQDWISDSRLERAYYRSRPDVESESESESEDWGEDDDGDEDEDEVSQRLEWINEERSRRTSFITTLRRLYRWQGDETEKVYRNGRMVGFKLTLNQPNGRLFDDLFMRSPPGTLGVYQSMRTEFNAVVSLTVSYPSDGLGRVLEMFPRLETLEISELSHRPAAFDSITRRGVPLNPGLLPEQLWQLKTLRHFSLRESNFPLTPRDTLTLEGLKSLEVLDLSGTSLATPPSLTGFTQLKTLNLSNTGISVFPGGITDQIPSQALVLTFNQIKAIPAKVTLRAGIDLTGNPIPYPESLRRILAFRRQTGHELWNRYDATLLPQPEMWLRGWPDTKITARRALWDSLIKQSDNCILMERFSGLNKMPEYLVEYERLQWRIWALLRRISNSQELGTQLVKLSVRHPTMSAGILLETLEQGVLNFDALNQGQPMYQLSKHPRPE</sequence>
<keyword evidence="8" id="KW-1185">Reference proteome</keyword>
<evidence type="ECO:0000256" key="4">
    <source>
        <dbReference type="PROSITE-ProRule" id="PRU01398"/>
    </source>
</evidence>
<feature type="compositionally biased region" description="Acidic residues" evidence="5">
    <location>
        <begin position="1023"/>
        <end position="1045"/>
    </location>
</feature>
<dbReference type="RefSeq" id="WP_406599295.1">
    <property type="nucleotide sequence ID" value="NZ_JBJHQF010000052.1"/>
</dbReference>
<keyword evidence="4" id="KW-1035">Host cytoplasm</keyword>
<dbReference type="InterPro" id="IPR032675">
    <property type="entry name" value="LRR_dom_sf"/>
</dbReference>
<comment type="catalytic activity">
    <reaction evidence="1">
        <text>S-ubiquitinyl-[E2 ubiquitin-conjugating enzyme]-L-cysteine + [acceptor protein]-L-lysine = [E2 ubiquitin-conjugating enzyme]-L-cysteine + N(6)-ubiquitinyl-[acceptor protein]-L-lysine.</text>
        <dbReference type="EC" id="2.3.2.27"/>
    </reaction>
</comment>
<name>A0ABW8R5U1_9PSED</name>
<dbReference type="Gene3D" id="3.80.10.10">
    <property type="entry name" value="Ribonuclease Inhibitor"/>
    <property type="match status" value="1"/>
</dbReference>
<keyword evidence="3" id="KW-0843">Virulence</keyword>
<evidence type="ECO:0000256" key="2">
    <source>
        <dbReference type="ARBA" id="ARBA00012483"/>
    </source>
</evidence>
<dbReference type="SUPFAM" id="SSF52058">
    <property type="entry name" value="L domain-like"/>
    <property type="match status" value="1"/>
</dbReference>
<evidence type="ECO:0000313" key="8">
    <source>
        <dbReference type="Proteomes" id="UP001623008"/>
    </source>
</evidence>
<comment type="caution">
    <text evidence="4">Lacks conserved residue(s) required for the propagation of feature annotation.</text>
</comment>
<feature type="domain" description="NEL" evidence="6">
    <location>
        <begin position="1317"/>
        <end position="1439"/>
    </location>
</feature>
<evidence type="ECO:0000256" key="1">
    <source>
        <dbReference type="ARBA" id="ARBA00000900"/>
    </source>
</evidence>
<dbReference type="PROSITE" id="PS52053">
    <property type="entry name" value="NEL"/>
    <property type="match status" value="1"/>
</dbReference>
<proteinExistence type="inferred from homology"/>
<dbReference type="EC" id="2.3.2.27" evidence="2"/>
<keyword evidence="4" id="KW-0964">Secreted</keyword>
<organism evidence="7 8">
    <name type="scientific">Pseudomonas pergaminensis</name>
    <dbReference type="NCBI Taxonomy" id="2853159"/>
    <lineage>
        <taxon>Bacteria</taxon>
        <taxon>Pseudomonadati</taxon>
        <taxon>Pseudomonadota</taxon>
        <taxon>Gammaproteobacteria</taxon>
        <taxon>Pseudomonadales</taxon>
        <taxon>Pseudomonadaceae</taxon>
        <taxon>Pseudomonas</taxon>
    </lineage>
</organism>
<dbReference type="EMBL" id="JBJHQF010000052">
    <property type="protein sequence ID" value="MFK9007276.1"/>
    <property type="molecule type" value="Genomic_DNA"/>
</dbReference>
<dbReference type="Proteomes" id="UP001623008">
    <property type="component" value="Unassembled WGS sequence"/>
</dbReference>